<gene>
    <name evidence="2" type="ORF">CEXT_44471</name>
</gene>
<organism evidence="2 3">
    <name type="scientific">Caerostris extrusa</name>
    <name type="common">Bark spider</name>
    <name type="synonym">Caerostris bankana</name>
    <dbReference type="NCBI Taxonomy" id="172846"/>
    <lineage>
        <taxon>Eukaryota</taxon>
        <taxon>Metazoa</taxon>
        <taxon>Ecdysozoa</taxon>
        <taxon>Arthropoda</taxon>
        <taxon>Chelicerata</taxon>
        <taxon>Arachnida</taxon>
        <taxon>Araneae</taxon>
        <taxon>Araneomorphae</taxon>
        <taxon>Entelegynae</taxon>
        <taxon>Araneoidea</taxon>
        <taxon>Araneidae</taxon>
        <taxon>Caerostris</taxon>
    </lineage>
</organism>
<protein>
    <submittedName>
        <fullName evidence="2">Uncharacterized protein</fullName>
    </submittedName>
</protein>
<comment type="caution">
    <text evidence="2">The sequence shown here is derived from an EMBL/GenBank/DDBJ whole genome shotgun (WGS) entry which is preliminary data.</text>
</comment>
<dbReference type="AlphaFoldDB" id="A0AAV4WJ66"/>
<evidence type="ECO:0000256" key="1">
    <source>
        <dbReference type="SAM" id="MobiDB-lite"/>
    </source>
</evidence>
<reference evidence="2 3" key="1">
    <citation type="submission" date="2021-06" db="EMBL/GenBank/DDBJ databases">
        <title>Caerostris extrusa draft genome.</title>
        <authorList>
            <person name="Kono N."/>
            <person name="Arakawa K."/>
        </authorList>
    </citation>
    <scope>NUCLEOTIDE SEQUENCE [LARGE SCALE GENOMIC DNA]</scope>
</reference>
<feature type="region of interest" description="Disordered" evidence="1">
    <location>
        <begin position="30"/>
        <end position="55"/>
    </location>
</feature>
<dbReference type="EMBL" id="BPLR01016290">
    <property type="protein sequence ID" value="GIY82822.1"/>
    <property type="molecule type" value="Genomic_DNA"/>
</dbReference>
<evidence type="ECO:0000313" key="2">
    <source>
        <dbReference type="EMBL" id="GIY82822.1"/>
    </source>
</evidence>
<proteinExistence type="predicted"/>
<name>A0AAV4WJ66_CAEEX</name>
<evidence type="ECO:0000313" key="3">
    <source>
        <dbReference type="Proteomes" id="UP001054945"/>
    </source>
</evidence>
<keyword evidence="3" id="KW-1185">Reference proteome</keyword>
<sequence>MYANEGITLPSWRETLNVLRLEKTKVGHAGGSRGVVAAPGGRTGRAKAPGAEVPASLARPDPELSAALSYGGTFPSFAKYRVFDPFKYDFFSPVVLNDRQGKWIVV</sequence>
<accession>A0AAV4WJ66</accession>
<dbReference type="Proteomes" id="UP001054945">
    <property type="component" value="Unassembled WGS sequence"/>
</dbReference>